<comment type="caution">
    <text evidence="2">The sequence shown here is derived from an EMBL/GenBank/DDBJ whole genome shotgun (WGS) entry which is preliminary data.</text>
</comment>
<dbReference type="EMBL" id="JAGKQH010000005">
    <property type="protein sequence ID" value="KAG6598457.1"/>
    <property type="molecule type" value="Genomic_DNA"/>
</dbReference>
<gene>
    <name evidence="2" type="ORF">SDJN03_08235</name>
</gene>
<feature type="non-terminal residue" evidence="2">
    <location>
        <position position="1"/>
    </location>
</feature>
<evidence type="ECO:0000313" key="2">
    <source>
        <dbReference type="EMBL" id="KAG6598457.1"/>
    </source>
</evidence>
<organism evidence="2 3">
    <name type="scientific">Cucurbita argyrosperma subsp. sororia</name>
    <dbReference type="NCBI Taxonomy" id="37648"/>
    <lineage>
        <taxon>Eukaryota</taxon>
        <taxon>Viridiplantae</taxon>
        <taxon>Streptophyta</taxon>
        <taxon>Embryophyta</taxon>
        <taxon>Tracheophyta</taxon>
        <taxon>Spermatophyta</taxon>
        <taxon>Magnoliopsida</taxon>
        <taxon>eudicotyledons</taxon>
        <taxon>Gunneridae</taxon>
        <taxon>Pentapetalae</taxon>
        <taxon>rosids</taxon>
        <taxon>fabids</taxon>
        <taxon>Cucurbitales</taxon>
        <taxon>Cucurbitaceae</taxon>
        <taxon>Cucurbiteae</taxon>
        <taxon>Cucurbita</taxon>
    </lineage>
</organism>
<accession>A0AAV6NKH1</accession>
<protein>
    <submittedName>
        <fullName evidence="2">Uncharacterized protein</fullName>
    </submittedName>
</protein>
<proteinExistence type="predicted"/>
<evidence type="ECO:0000313" key="3">
    <source>
        <dbReference type="Proteomes" id="UP000685013"/>
    </source>
</evidence>
<reference evidence="2 3" key="1">
    <citation type="journal article" date="2021" name="Hortic Res">
        <title>The domestication of Cucurbita argyrosperma as revealed by the genome of its wild relative.</title>
        <authorList>
            <person name="Barrera-Redondo J."/>
            <person name="Sanchez-de la Vega G."/>
            <person name="Aguirre-Liguori J.A."/>
            <person name="Castellanos-Morales G."/>
            <person name="Gutierrez-Guerrero Y.T."/>
            <person name="Aguirre-Dugua X."/>
            <person name="Aguirre-Planter E."/>
            <person name="Tenaillon M.I."/>
            <person name="Lira-Saade R."/>
            <person name="Eguiarte L.E."/>
        </authorList>
    </citation>
    <scope>NUCLEOTIDE SEQUENCE [LARGE SCALE GENOMIC DNA]</scope>
    <source>
        <strain evidence="2">JBR-2021</strain>
    </source>
</reference>
<dbReference type="AlphaFoldDB" id="A0AAV6NKH1"/>
<feature type="region of interest" description="Disordered" evidence="1">
    <location>
        <begin position="41"/>
        <end position="66"/>
    </location>
</feature>
<sequence>MERGSNGIAAIGFSHPLPPISRHCTLHAVPARRRLNGCRHTLHSQLPPSQPSAAHFSDLQGLRDRR</sequence>
<evidence type="ECO:0000256" key="1">
    <source>
        <dbReference type="SAM" id="MobiDB-lite"/>
    </source>
</evidence>
<dbReference type="Proteomes" id="UP000685013">
    <property type="component" value="Chromosome 5"/>
</dbReference>
<name>A0AAV6NKH1_9ROSI</name>
<keyword evidence="3" id="KW-1185">Reference proteome</keyword>